<name>A0A561SID2_9PSEU</name>
<organism evidence="3 4">
    <name type="scientific">Pseudonocardia hierapolitana</name>
    <dbReference type="NCBI Taxonomy" id="1128676"/>
    <lineage>
        <taxon>Bacteria</taxon>
        <taxon>Bacillati</taxon>
        <taxon>Actinomycetota</taxon>
        <taxon>Actinomycetes</taxon>
        <taxon>Pseudonocardiales</taxon>
        <taxon>Pseudonocardiaceae</taxon>
        <taxon>Pseudonocardia</taxon>
    </lineage>
</organism>
<feature type="transmembrane region" description="Helical" evidence="2">
    <location>
        <begin position="227"/>
        <end position="246"/>
    </location>
</feature>
<keyword evidence="2" id="KW-0472">Membrane</keyword>
<feature type="compositionally biased region" description="Low complexity" evidence="1">
    <location>
        <begin position="347"/>
        <end position="357"/>
    </location>
</feature>
<dbReference type="OrthoDB" id="5185521at2"/>
<sequence length="395" mass="40011">MTDDGTVRLASPAAEEYLGGVRAALADLPAPEVGEILDDVRAHLADLTTELGGDVDVAALTARLGPPSAYAAELRAAAGYPPAEPGGSAHPRHTRARLAVAAPVAGALLFVLGAGAGEPLVMFVGMLVGVLGLPLVIRDGPRVPSVAALPEVRRLVTARPAPGTAARRAADFVASLQPAWWIARAIAAAALVVAVFGGGAPAALLLALVAVPVSVWVGHLTRRDRRWLWGVVPLNALAAVVVLWLLTAGLPGGYDSGSATSSPASLPGLWQDSEREIRDIRPVDAGGNPLSGVYLFDQDGMPIDTSGGAKCGRSDGTDPGSSAAYPRGTWDFDPRTGRCRHTPPAPLVVAVPTTPAPGGASVPPTPQAVPGPPVGSAPPAPPAPPTTPPVTTPTR</sequence>
<protein>
    <recommendedName>
        <fullName evidence="5">Proline-rich protein</fullName>
    </recommendedName>
</protein>
<feature type="compositionally biased region" description="Pro residues" evidence="1">
    <location>
        <begin position="363"/>
        <end position="395"/>
    </location>
</feature>
<dbReference type="Pfam" id="PF22564">
    <property type="entry name" value="HAAS"/>
    <property type="match status" value="1"/>
</dbReference>
<feature type="transmembrane region" description="Helical" evidence="2">
    <location>
        <begin position="178"/>
        <end position="196"/>
    </location>
</feature>
<dbReference type="AlphaFoldDB" id="A0A561SID2"/>
<accession>A0A561SID2</accession>
<feature type="transmembrane region" description="Helical" evidence="2">
    <location>
        <begin position="120"/>
        <end position="137"/>
    </location>
</feature>
<feature type="transmembrane region" description="Helical" evidence="2">
    <location>
        <begin position="202"/>
        <end position="220"/>
    </location>
</feature>
<comment type="caution">
    <text evidence="3">The sequence shown here is derived from an EMBL/GenBank/DDBJ whole genome shotgun (WGS) entry which is preliminary data.</text>
</comment>
<dbReference type="EMBL" id="VIWU01000001">
    <property type="protein sequence ID" value="TWF74617.1"/>
    <property type="molecule type" value="Genomic_DNA"/>
</dbReference>
<dbReference type="RefSeq" id="WP_147253957.1">
    <property type="nucleotide sequence ID" value="NZ_VIWU01000001.1"/>
</dbReference>
<evidence type="ECO:0000313" key="4">
    <source>
        <dbReference type="Proteomes" id="UP000321261"/>
    </source>
</evidence>
<evidence type="ECO:0008006" key="5">
    <source>
        <dbReference type="Google" id="ProtNLM"/>
    </source>
</evidence>
<proteinExistence type="predicted"/>
<keyword evidence="2" id="KW-0812">Transmembrane</keyword>
<evidence type="ECO:0000313" key="3">
    <source>
        <dbReference type="EMBL" id="TWF74617.1"/>
    </source>
</evidence>
<reference evidence="3 4" key="1">
    <citation type="submission" date="2019-06" db="EMBL/GenBank/DDBJ databases">
        <title>Sequencing the genomes of 1000 actinobacteria strains.</title>
        <authorList>
            <person name="Klenk H.-P."/>
        </authorList>
    </citation>
    <scope>NUCLEOTIDE SEQUENCE [LARGE SCALE GENOMIC DNA]</scope>
    <source>
        <strain evidence="3 4">DSM 45671</strain>
    </source>
</reference>
<evidence type="ECO:0000256" key="1">
    <source>
        <dbReference type="SAM" id="MobiDB-lite"/>
    </source>
</evidence>
<feature type="region of interest" description="Disordered" evidence="1">
    <location>
        <begin position="309"/>
        <end position="334"/>
    </location>
</feature>
<evidence type="ECO:0000256" key="2">
    <source>
        <dbReference type="SAM" id="Phobius"/>
    </source>
</evidence>
<feature type="transmembrane region" description="Helical" evidence="2">
    <location>
        <begin position="96"/>
        <end position="114"/>
    </location>
</feature>
<gene>
    <name evidence="3" type="ORF">FHX44_11498</name>
</gene>
<keyword evidence="2" id="KW-1133">Transmembrane helix</keyword>
<dbReference type="Proteomes" id="UP000321261">
    <property type="component" value="Unassembled WGS sequence"/>
</dbReference>
<keyword evidence="4" id="KW-1185">Reference proteome</keyword>
<feature type="region of interest" description="Disordered" evidence="1">
    <location>
        <begin position="346"/>
        <end position="395"/>
    </location>
</feature>